<evidence type="ECO:0000313" key="2">
    <source>
        <dbReference type="EMBL" id="TCT06448.1"/>
    </source>
</evidence>
<keyword evidence="3" id="KW-1185">Reference proteome</keyword>
<dbReference type="EMBL" id="SMAK01000011">
    <property type="protein sequence ID" value="TCT06448.1"/>
    <property type="molecule type" value="Genomic_DNA"/>
</dbReference>
<dbReference type="OrthoDB" id="9808993at2"/>
<accession>A0A4V2UY91</accession>
<sequence>MAVYVDDAVWVRHGRRWCHLLADDTDELHRFAADLGLHGSSYQGPPKTAVPHYDLTAWERSKAIRYGAVACDRRQIVEIARHARSAGTIGRRGA</sequence>
<protein>
    <submittedName>
        <fullName evidence="2">Uncharacterized protein DUF4031</fullName>
    </submittedName>
</protein>
<dbReference type="RefSeq" id="WP_132807519.1">
    <property type="nucleotide sequence ID" value="NZ_SMAK01000011.1"/>
</dbReference>
<dbReference type="AlphaFoldDB" id="A0A4V2UY91"/>
<feature type="domain" description="DUF4031" evidence="1">
    <location>
        <begin position="3"/>
        <end position="82"/>
    </location>
</feature>
<name>A0A4V2UY91_9HYPH</name>
<dbReference type="InterPro" id="IPR025109">
    <property type="entry name" value="DUF4031"/>
</dbReference>
<comment type="caution">
    <text evidence="2">The sequence shown here is derived from an EMBL/GenBank/DDBJ whole genome shotgun (WGS) entry which is preliminary data.</text>
</comment>
<gene>
    <name evidence="2" type="ORF">EDC22_11131</name>
</gene>
<evidence type="ECO:0000259" key="1">
    <source>
        <dbReference type="Pfam" id="PF13223"/>
    </source>
</evidence>
<evidence type="ECO:0000313" key="3">
    <source>
        <dbReference type="Proteomes" id="UP000295678"/>
    </source>
</evidence>
<reference evidence="2 3" key="1">
    <citation type="submission" date="2019-03" db="EMBL/GenBank/DDBJ databases">
        <title>Genomic Encyclopedia of Type Strains, Phase IV (KMG-IV): sequencing the most valuable type-strain genomes for metagenomic binning, comparative biology and taxonomic classification.</title>
        <authorList>
            <person name="Goeker M."/>
        </authorList>
    </citation>
    <scope>NUCLEOTIDE SEQUENCE [LARGE SCALE GENOMIC DNA]</scope>
    <source>
        <strain evidence="2 3">DSM 19345</strain>
    </source>
</reference>
<dbReference type="Proteomes" id="UP000295678">
    <property type="component" value="Unassembled WGS sequence"/>
</dbReference>
<proteinExistence type="predicted"/>
<dbReference type="Pfam" id="PF13223">
    <property type="entry name" value="DUF4031"/>
    <property type="match status" value="1"/>
</dbReference>
<organism evidence="2 3">
    <name type="scientific">Tepidamorphus gemmatus</name>
    <dbReference type="NCBI Taxonomy" id="747076"/>
    <lineage>
        <taxon>Bacteria</taxon>
        <taxon>Pseudomonadati</taxon>
        <taxon>Pseudomonadota</taxon>
        <taxon>Alphaproteobacteria</taxon>
        <taxon>Hyphomicrobiales</taxon>
        <taxon>Tepidamorphaceae</taxon>
        <taxon>Tepidamorphus</taxon>
    </lineage>
</organism>